<dbReference type="STRING" id="1233.SAMN05216387_10753"/>
<dbReference type="Proteomes" id="UP000198620">
    <property type="component" value="Unassembled WGS sequence"/>
</dbReference>
<gene>
    <name evidence="1" type="ORF">SAMN05216387_10753</name>
</gene>
<accession>A0A1H7NLY5</accession>
<name>A0A1H7NLY5_9PROT</name>
<protein>
    <submittedName>
        <fullName evidence="1">Uncharacterized protein</fullName>
    </submittedName>
</protein>
<evidence type="ECO:0000313" key="2">
    <source>
        <dbReference type="Proteomes" id="UP000198620"/>
    </source>
</evidence>
<dbReference type="AlphaFoldDB" id="A0A1H7NLY5"/>
<keyword evidence="2" id="KW-1185">Reference proteome</keyword>
<proteinExistence type="predicted"/>
<evidence type="ECO:0000313" key="1">
    <source>
        <dbReference type="EMBL" id="SEL24005.1"/>
    </source>
</evidence>
<organism evidence="1 2">
    <name type="scientific">Nitrosovibrio tenuis</name>
    <dbReference type="NCBI Taxonomy" id="1233"/>
    <lineage>
        <taxon>Bacteria</taxon>
        <taxon>Pseudomonadati</taxon>
        <taxon>Pseudomonadota</taxon>
        <taxon>Betaproteobacteria</taxon>
        <taxon>Nitrosomonadales</taxon>
        <taxon>Nitrosomonadaceae</taxon>
        <taxon>Nitrosovibrio</taxon>
    </lineage>
</organism>
<sequence length="130" mass="14381">MANQFELRGHHIEVHYTIGGNPGFTALTYKDEFISRAFKPGDIHTDHTALGSLVSVRLVERSTDNYTVFAFLLPEIEVPPDQTGDFTTVGIHQEYKGKGSVSIPYSPLSIPTTWHPFVMHGTAKNVVVAL</sequence>
<reference evidence="1 2" key="1">
    <citation type="submission" date="2016-10" db="EMBL/GenBank/DDBJ databases">
        <authorList>
            <person name="de Groot N.N."/>
        </authorList>
    </citation>
    <scope>NUCLEOTIDE SEQUENCE [LARGE SCALE GENOMIC DNA]</scope>
    <source>
        <strain evidence="1 2">Nv1</strain>
    </source>
</reference>
<dbReference type="EMBL" id="FOBH01000007">
    <property type="protein sequence ID" value="SEL24005.1"/>
    <property type="molecule type" value="Genomic_DNA"/>
</dbReference>
<dbReference type="OrthoDB" id="8563183at2"/>
<dbReference type="RefSeq" id="WP_090828845.1">
    <property type="nucleotide sequence ID" value="NZ_FOBH01000007.1"/>
</dbReference>